<dbReference type="Gene3D" id="1.10.10.1320">
    <property type="entry name" value="Anti-sigma factor, zinc-finger domain"/>
    <property type="match status" value="1"/>
</dbReference>
<organism evidence="3 4">
    <name type="scientific">candidate division TA06 bacterium DG_24</name>
    <dbReference type="NCBI Taxonomy" id="1703770"/>
    <lineage>
        <taxon>Bacteria</taxon>
        <taxon>Bacteria division TA06</taxon>
    </lineage>
</organism>
<name>A0A0S7WR96_UNCT6</name>
<keyword evidence="1" id="KW-0472">Membrane</keyword>
<reference evidence="3 4" key="1">
    <citation type="journal article" date="2015" name="Microbiome">
        <title>Genomic resolution of linkages in carbon, nitrogen, and sulfur cycling among widespread estuary sediment bacteria.</title>
        <authorList>
            <person name="Baker B.J."/>
            <person name="Lazar C.S."/>
            <person name="Teske A.P."/>
            <person name="Dick G.J."/>
        </authorList>
    </citation>
    <scope>NUCLEOTIDE SEQUENCE [LARGE SCALE GENOMIC DNA]</scope>
    <source>
        <strain evidence="3">DG_24</strain>
    </source>
</reference>
<evidence type="ECO:0000313" key="3">
    <source>
        <dbReference type="EMBL" id="KPJ52702.1"/>
    </source>
</evidence>
<keyword evidence="1" id="KW-0812">Transmembrane</keyword>
<feature type="transmembrane region" description="Helical" evidence="1">
    <location>
        <begin position="92"/>
        <end position="111"/>
    </location>
</feature>
<evidence type="ECO:0000313" key="4">
    <source>
        <dbReference type="Proteomes" id="UP000052008"/>
    </source>
</evidence>
<dbReference type="InterPro" id="IPR041916">
    <property type="entry name" value="Anti_sigma_zinc_sf"/>
</dbReference>
<dbReference type="InterPro" id="IPR027383">
    <property type="entry name" value="Znf_put"/>
</dbReference>
<gene>
    <name evidence="3" type="ORF">AMJ39_07180</name>
</gene>
<accession>A0A0S7WR96</accession>
<comment type="caution">
    <text evidence="3">The sequence shown here is derived from an EMBL/GenBank/DDBJ whole genome shotgun (WGS) entry which is preliminary data.</text>
</comment>
<dbReference type="Pfam" id="PF13490">
    <property type="entry name" value="zf-HC2"/>
    <property type="match status" value="1"/>
</dbReference>
<proteinExistence type="predicted"/>
<dbReference type="Proteomes" id="UP000052008">
    <property type="component" value="Unassembled WGS sequence"/>
</dbReference>
<sequence>MSCENVAHHLHDLLDGELDPVEMRRIQQHLDGCEECRRKVEFERTLKGLIRETMPVRDVPASVRTRVVASLHVADREFRRAFVPRGLRMPPAFSFAATAVLILLVLGTWWLSSRARGPGIAQAALAFHTGFVEGSRTVDLDSSNPEEIARWLSERTGLPIHGEALKRVEMEPCGACTCPKSRFPVGLVMYEMGEHCVVLAVAPEYAIRSLPKGRTEIVEGREIILCFFDGTNLVVWLDEAMSCCLASDLPADDLVAMASAIW</sequence>
<keyword evidence="1" id="KW-1133">Transmembrane helix</keyword>
<dbReference type="EMBL" id="LIZS01000045">
    <property type="protein sequence ID" value="KPJ52702.1"/>
    <property type="molecule type" value="Genomic_DNA"/>
</dbReference>
<dbReference type="AlphaFoldDB" id="A0A0S7WR96"/>
<feature type="domain" description="Putative zinc-finger" evidence="2">
    <location>
        <begin position="3"/>
        <end position="37"/>
    </location>
</feature>
<evidence type="ECO:0000259" key="2">
    <source>
        <dbReference type="Pfam" id="PF13490"/>
    </source>
</evidence>
<protein>
    <recommendedName>
        <fullName evidence="2">Putative zinc-finger domain-containing protein</fullName>
    </recommendedName>
</protein>
<dbReference type="STRING" id="1703770.AMJ39_07180"/>
<evidence type="ECO:0000256" key="1">
    <source>
        <dbReference type="SAM" id="Phobius"/>
    </source>
</evidence>